<reference evidence="1 2" key="1">
    <citation type="journal article" date="2021" name="Hortic Res">
        <title>High-quality reference genome and annotation aids understanding of berry development for evergreen blueberry (Vaccinium darrowii).</title>
        <authorList>
            <person name="Yu J."/>
            <person name="Hulse-Kemp A.M."/>
            <person name="Babiker E."/>
            <person name="Staton M."/>
        </authorList>
    </citation>
    <scope>NUCLEOTIDE SEQUENCE [LARGE SCALE GENOMIC DNA]</scope>
    <source>
        <strain evidence="2">cv. NJ 8807/NJ 8810</strain>
        <tissue evidence="1">Young leaf</tissue>
    </source>
</reference>
<proteinExistence type="predicted"/>
<accession>A0ACB7YUV6</accession>
<evidence type="ECO:0000313" key="1">
    <source>
        <dbReference type="EMBL" id="KAH7857017.1"/>
    </source>
</evidence>
<keyword evidence="2" id="KW-1185">Reference proteome</keyword>
<evidence type="ECO:0000313" key="2">
    <source>
        <dbReference type="Proteomes" id="UP000828048"/>
    </source>
</evidence>
<dbReference type="Proteomes" id="UP000828048">
    <property type="component" value="Chromosome 3"/>
</dbReference>
<name>A0ACB7YUV6_9ERIC</name>
<sequence length="378" mass="43494">MEDSNQSCSTNCKRQVNRGFFVLPHEMISEILCRLPTESILACRVVCKTWNEITQDPGFINILRKSHYQPTRLILKPLPVNDFDSTPNDLVLVDMENHITRRIPLERKFRELQVTCSCNGFLCMAPQKKLDPVVIYNPITRDRLILPPSNSKSVVLRQEVGLGFDPSTNNYKVVRAYSGLSCRRKVRRFEIISLGESSWRELTAPQRIGTLDVWGVIFLSGALYWTMRKGTSTIIVQFDLSVENFRFVSFPRGFSSRHVSLGLIDIRGIVTLVQGDSSAVKFWRIRHGKGEDELSFLLQNYYDTHVKWGGGFSCAFVRQMDKESYLVQVGYNNSQNERREHLSQYFPDQIQFLDLKLQGLPDNFRTLCFEPSLLPVPV</sequence>
<gene>
    <name evidence="1" type="ORF">Vadar_008110</name>
</gene>
<organism evidence="1 2">
    <name type="scientific">Vaccinium darrowii</name>
    <dbReference type="NCBI Taxonomy" id="229202"/>
    <lineage>
        <taxon>Eukaryota</taxon>
        <taxon>Viridiplantae</taxon>
        <taxon>Streptophyta</taxon>
        <taxon>Embryophyta</taxon>
        <taxon>Tracheophyta</taxon>
        <taxon>Spermatophyta</taxon>
        <taxon>Magnoliopsida</taxon>
        <taxon>eudicotyledons</taxon>
        <taxon>Gunneridae</taxon>
        <taxon>Pentapetalae</taxon>
        <taxon>asterids</taxon>
        <taxon>Ericales</taxon>
        <taxon>Ericaceae</taxon>
        <taxon>Vaccinioideae</taxon>
        <taxon>Vaccinieae</taxon>
        <taxon>Vaccinium</taxon>
    </lineage>
</organism>
<protein>
    <submittedName>
        <fullName evidence="1">Uncharacterized protein</fullName>
    </submittedName>
</protein>
<dbReference type="EMBL" id="CM037153">
    <property type="protein sequence ID" value="KAH7857017.1"/>
    <property type="molecule type" value="Genomic_DNA"/>
</dbReference>
<comment type="caution">
    <text evidence="1">The sequence shown here is derived from an EMBL/GenBank/DDBJ whole genome shotgun (WGS) entry which is preliminary data.</text>
</comment>